<evidence type="ECO:0000256" key="1">
    <source>
        <dbReference type="ARBA" id="ARBA00004613"/>
    </source>
</evidence>
<reference evidence="5" key="2">
    <citation type="submission" date="2025-08" db="UniProtKB">
        <authorList>
            <consortium name="Ensembl"/>
        </authorList>
    </citation>
    <scope>IDENTIFICATION</scope>
</reference>
<gene>
    <name evidence="5" type="primary">PLA2G3</name>
</gene>
<dbReference type="AlphaFoldDB" id="A0AAY4D287"/>
<keyword evidence="3" id="KW-0732">Signal</keyword>
<feature type="signal peptide" evidence="3">
    <location>
        <begin position="1"/>
        <end position="27"/>
    </location>
</feature>
<dbReference type="CDD" id="cd04704">
    <property type="entry name" value="PLA2_bee_venom_like"/>
    <property type="match status" value="1"/>
</dbReference>
<organism evidence="5 6">
    <name type="scientific">Denticeps clupeoides</name>
    <name type="common">denticle herring</name>
    <dbReference type="NCBI Taxonomy" id="299321"/>
    <lineage>
        <taxon>Eukaryota</taxon>
        <taxon>Metazoa</taxon>
        <taxon>Chordata</taxon>
        <taxon>Craniata</taxon>
        <taxon>Vertebrata</taxon>
        <taxon>Euteleostomi</taxon>
        <taxon>Actinopterygii</taxon>
        <taxon>Neopterygii</taxon>
        <taxon>Teleostei</taxon>
        <taxon>Clupei</taxon>
        <taxon>Clupeiformes</taxon>
        <taxon>Denticipitoidei</taxon>
        <taxon>Denticipitidae</taxon>
        <taxon>Denticeps</taxon>
    </lineage>
</organism>
<dbReference type="Pfam" id="PF05826">
    <property type="entry name" value="Phospholip_A2_2"/>
    <property type="match status" value="1"/>
</dbReference>
<dbReference type="Ensembl" id="ENSDCDT00010049434.1">
    <property type="protein sequence ID" value="ENSDCDP00010039650.1"/>
    <property type="gene ID" value="ENSDCDG00010025466.1"/>
</dbReference>
<evidence type="ECO:0000313" key="6">
    <source>
        <dbReference type="Proteomes" id="UP000694580"/>
    </source>
</evidence>
<keyword evidence="6" id="KW-1185">Reference proteome</keyword>
<dbReference type="GeneTree" id="ENSGT00940000165179"/>
<dbReference type="Gene3D" id="1.20.90.10">
    <property type="entry name" value="Phospholipase A2 domain"/>
    <property type="match status" value="2"/>
</dbReference>
<dbReference type="SUPFAM" id="SSF48619">
    <property type="entry name" value="Phospholipase A2, PLA2"/>
    <property type="match status" value="1"/>
</dbReference>
<dbReference type="InterPro" id="IPR033113">
    <property type="entry name" value="PLA2_histidine"/>
</dbReference>
<dbReference type="GO" id="GO:0004623">
    <property type="term" value="F:phospholipase A2 activity"/>
    <property type="evidence" value="ECO:0007669"/>
    <property type="project" value="UniProtKB-EC"/>
</dbReference>
<evidence type="ECO:0000256" key="3">
    <source>
        <dbReference type="SAM" id="SignalP"/>
    </source>
</evidence>
<dbReference type="InterPro" id="IPR016090">
    <property type="entry name" value="PLA2-like_dom"/>
</dbReference>
<dbReference type="GO" id="GO:0005576">
    <property type="term" value="C:extracellular region"/>
    <property type="evidence" value="ECO:0007669"/>
    <property type="project" value="UniProtKB-SubCell"/>
</dbReference>
<dbReference type="Proteomes" id="UP000694580">
    <property type="component" value="Chromosome 3"/>
</dbReference>
<reference evidence="5 6" key="1">
    <citation type="submission" date="2020-06" db="EMBL/GenBank/DDBJ databases">
        <authorList>
            <consortium name="Wellcome Sanger Institute Data Sharing"/>
        </authorList>
    </citation>
    <scope>NUCLEOTIDE SEQUENCE [LARGE SCALE GENOMIC DNA]</scope>
</reference>
<feature type="domain" description="Phospholipase A2-like central" evidence="4">
    <location>
        <begin position="161"/>
        <end position="281"/>
    </location>
</feature>
<dbReference type="GO" id="GO:0050482">
    <property type="term" value="P:arachidonate secretion"/>
    <property type="evidence" value="ECO:0007669"/>
    <property type="project" value="InterPro"/>
</dbReference>
<feature type="chain" id="PRO_5045273787" description="Phospholipase A2-like central domain-containing protein" evidence="3">
    <location>
        <begin position="28"/>
        <end position="490"/>
    </location>
</feature>
<sequence>MLGSKMPVRRIYFLVGTCFLMSHFMYAQVQEDYREDTFCFWTKLTSDGYTHHTFLRRTQERNEASLVLYHTVWVKNLLVNCVKCDEAAVTESYISKCKSAVGFSDSSDKLFNITQVLGNRSMCAMPFKPGTKTLLRHRRDLQNGQSVLPTHQNSSVATRPKSRRVKRAWMVPGTLWCGSGNQAENFTELGVFSQTDECCREHDHCEHTITSFSLEYGIFNHKLFTLSHCDCDDRFRQCLSSSNDGMANFVGFGYFNVLKMQCFEFSYKMQCAERSWWGTCITSELTQYAVVQDAEEYNFTHTASAEIQGEPSSNVAACKWNPKDPLKGLTPASTPVLSESNSDKRTINITVTGGLESAPPSKLEICAVFKSLDRCRFQIPGLQEKFGLHNTEYKTMYHCNCTMRSQQLSPVTLDDIHFLLMDFVSETCFTLSRPAQTPVGNSKVPFLQRTGSNRRHHLLTIKRLSSRRAKRKDTPVRLYKKCLRMHSKLQ</sequence>
<dbReference type="InterPro" id="IPR036444">
    <property type="entry name" value="PLipase_A2_dom_sf"/>
</dbReference>
<evidence type="ECO:0000313" key="5">
    <source>
        <dbReference type="Ensembl" id="ENSDCDP00010039650.1"/>
    </source>
</evidence>
<dbReference type="SMART" id="SM00085">
    <property type="entry name" value="PA2c"/>
    <property type="match status" value="1"/>
</dbReference>
<evidence type="ECO:0000259" key="4">
    <source>
        <dbReference type="SMART" id="SM00085"/>
    </source>
</evidence>
<accession>A0AAY4D287</accession>
<dbReference type="PROSITE" id="PS00118">
    <property type="entry name" value="PA2_HIS"/>
    <property type="match status" value="1"/>
</dbReference>
<dbReference type="PANTHER" id="PTHR12253">
    <property type="entry name" value="RH14732P"/>
    <property type="match status" value="1"/>
</dbReference>
<reference evidence="5" key="3">
    <citation type="submission" date="2025-09" db="UniProtKB">
        <authorList>
            <consortium name="Ensembl"/>
        </authorList>
    </citation>
    <scope>IDENTIFICATION</scope>
</reference>
<protein>
    <recommendedName>
        <fullName evidence="4">Phospholipase A2-like central domain-containing protein</fullName>
    </recommendedName>
</protein>
<dbReference type="GO" id="GO:0046872">
    <property type="term" value="F:metal ion binding"/>
    <property type="evidence" value="ECO:0007669"/>
    <property type="project" value="UniProtKB-KW"/>
</dbReference>
<dbReference type="GO" id="GO:0006644">
    <property type="term" value="P:phospholipid metabolic process"/>
    <property type="evidence" value="ECO:0007669"/>
    <property type="project" value="InterPro"/>
</dbReference>
<comment type="subcellular location">
    <subcellularLocation>
        <location evidence="1">Secreted</location>
    </subcellularLocation>
</comment>
<evidence type="ECO:0000256" key="2">
    <source>
        <dbReference type="ARBA" id="ARBA00022525"/>
    </source>
</evidence>
<keyword evidence="2" id="KW-0964">Secreted</keyword>
<proteinExistence type="predicted"/>
<name>A0AAY4D287_9TELE</name>